<dbReference type="AlphaFoldDB" id="A0A9Q1FIJ7"/>
<dbReference type="Proteomes" id="UP001152622">
    <property type="component" value="Chromosome 5"/>
</dbReference>
<proteinExistence type="predicted"/>
<gene>
    <name evidence="2" type="ORF">SKAU_G00158250</name>
</gene>
<protein>
    <submittedName>
        <fullName evidence="2">Uncharacterized protein</fullName>
    </submittedName>
</protein>
<accession>A0A9Q1FIJ7</accession>
<organism evidence="2 3">
    <name type="scientific">Synaphobranchus kaupii</name>
    <name type="common">Kaup's arrowtooth eel</name>
    <dbReference type="NCBI Taxonomy" id="118154"/>
    <lineage>
        <taxon>Eukaryota</taxon>
        <taxon>Metazoa</taxon>
        <taxon>Chordata</taxon>
        <taxon>Craniata</taxon>
        <taxon>Vertebrata</taxon>
        <taxon>Euteleostomi</taxon>
        <taxon>Actinopterygii</taxon>
        <taxon>Neopterygii</taxon>
        <taxon>Teleostei</taxon>
        <taxon>Anguilliformes</taxon>
        <taxon>Synaphobranchidae</taxon>
        <taxon>Synaphobranchus</taxon>
    </lineage>
</organism>
<comment type="caution">
    <text evidence="2">The sequence shown here is derived from an EMBL/GenBank/DDBJ whole genome shotgun (WGS) entry which is preliminary data.</text>
</comment>
<evidence type="ECO:0000256" key="1">
    <source>
        <dbReference type="SAM" id="MobiDB-lite"/>
    </source>
</evidence>
<dbReference type="EMBL" id="JAINUF010000005">
    <property type="protein sequence ID" value="KAJ8359300.1"/>
    <property type="molecule type" value="Genomic_DNA"/>
</dbReference>
<evidence type="ECO:0000313" key="3">
    <source>
        <dbReference type="Proteomes" id="UP001152622"/>
    </source>
</evidence>
<reference evidence="2" key="1">
    <citation type="journal article" date="2023" name="Science">
        <title>Genome structures resolve the early diversification of teleost fishes.</title>
        <authorList>
            <person name="Parey E."/>
            <person name="Louis A."/>
            <person name="Montfort J."/>
            <person name="Bouchez O."/>
            <person name="Roques C."/>
            <person name="Iampietro C."/>
            <person name="Lluch J."/>
            <person name="Castinel A."/>
            <person name="Donnadieu C."/>
            <person name="Desvignes T."/>
            <person name="Floi Bucao C."/>
            <person name="Jouanno E."/>
            <person name="Wen M."/>
            <person name="Mejri S."/>
            <person name="Dirks R."/>
            <person name="Jansen H."/>
            <person name="Henkel C."/>
            <person name="Chen W.J."/>
            <person name="Zahm M."/>
            <person name="Cabau C."/>
            <person name="Klopp C."/>
            <person name="Thompson A.W."/>
            <person name="Robinson-Rechavi M."/>
            <person name="Braasch I."/>
            <person name="Lecointre G."/>
            <person name="Bobe J."/>
            <person name="Postlethwait J.H."/>
            <person name="Berthelot C."/>
            <person name="Roest Crollius H."/>
            <person name="Guiguen Y."/>
        </authorList>
    </citation>
    <scope>NUCLEOTIDE SEQUENCE</scope>
    <source>
        <strain evidence="2">WJC10195</strain>
    </source>
</reference>
<feature type="region of interest" description="Disordered" evidence="1">
    <location>
        <begin position="16"/>
        <end position="48"/>
    </location>
</feature>
<evidence type="ECO:0000313" key="2">
    <source>
        <dbReference type="EMBL" id="KAJ8359300.1"/>
    </source>
</evidence>
<keyword evidence="3" id="KW-1185">Reference proteome</keyword>
<sequence length="81" mass="8524">MATNVVITKARAHHPRVSNNLLVSGREEGERENGTGQTRSGGRSLADKAPVGCRDCGQHLHLPFVWGAIGHQGPDPAAGSM</sequence>
<name>A0A9Q1FIJ7_SYNKA</name>